<sequence>MYQLKEKEMLFIYTGPDGSGRKTLAKMVATAFDMETVPSFTTRDPRPFESNGKDYHFVSEETFLQMKQQGEFLESVLIEGYHYGIREIDIDKIFSKHKVVYLTMNIEGAQLLKDLYKDQVVRIFISADRDTVIQRQKERGDDDQAIQRHMNYYDKTMDYKEECEHVFQNYDLPQVSFQISEVIESYLDRKLIVTDY</sequence>
<dbReference type="STRING" id="930152.SAMN05216565_103350"/>
<dbReference type="Proteomes" id="UP000199159">
    <property type="component" value="Unassembled WGS sequence"/>
</dbReference>
<evidence type="ECO:0000256" key="5">
    <source>
        <dbReference type="ARBA" id="ARBA00048594"/>
    </source>
</evidence>
<protein>
    <submittedName>
        <fullName evidence="7">Guanylate kinase</fullName>
    </submittedName>
</protein>
<comment type="function">
    <text evidence="1">Essential for recycling GMP and indirectly, cGMP.</text>
</comment>
<dbReference type="InterPro" id="IPR008144">
    <property type="entry name" value="Guanylate_kin-like_dom"/>
</dbReference>
<reference evidence="8" key="1">
    <citation type="submission" date="2016-10" db="EMBL/GenBank/DDBJ databases">
        <authorList>
            <person name="Varghese N."/>
            <person name="Submissions S."/>
        </authorList>
    </citation>
    <scope>NUCLEOTIDE SEQUENCE [LARGE SCALE GENOMIC DNA]</scope>
    <source>
        <strain evidence="8">IBRC-M10078</strain>
    </source>
</reference>
<gene>
    <name evidence="7" type="ORF">SAMN05216565_103350</name>
</gene>
<dbReference type="PANTHER" id="PTHR23117:SF13">
    <property type="entry name" value="GUANYLATE KINASE"/>
    <property type="match status" value="1"/>
</dbReference>
<dbReference type="PROSITE" id="PS50052">
    <property type="entry name" value="GUANYLATE_KINASE_2"/>
    <property type="match status" value="1"/>
</dbReference>
<evidence type="ECO:0000259" key="6">
    <source>
        <dbReference type="PROSITE" id="PS50052"/>
    </source>
</evidence>
<keyword evidence="8" id="KW-1185">Reference proteome</keyword>
<dbReference type="InterPro" id="IPR008145">
    <property type="entry name" value="GK/Ca_channel_bsu"/>
</dbReference>
<organism evidence="7 8">
    <name type="scientific">Litchfieldia salsa</name>
    <dbReference type="NCBI Taxonomy" id="930152"/>
    <lineage>
        <taxon>Bacteria</taxon>
        <taxon>Bacillati</taxon>
        <taxon>Bacillota</taxon>
        <taxon>Bacilli</taxon>
        <taxon>Bacillales</taxon>
        <taxon>Bacillaceae</taxon>
        <taxon>Litchfieldia</taxon>
    </lineage>
</organism>
<evidence type="ECO:0000256" key="1">
    <source>
        <dbReference type="ARBA" id="ARBA00003531"/>
    </source>
</evidence>
<comment type="catalytic activity">
    <reaction evidence="5">
        <text>GMP + ATP = GDP + ADP</text>
        <dbReference type="Rhea" id="RHEA:20780"/>
        <dbReference type="ChEBI" id="CHEBI:30616"/>
        <dbReference type="ChEBI" id="CHEBI:58115"/>
        <dbReference type="ChEBI" id="CHEBI:58189"/>
        <dbReference type="ChEBI" id="CHEBI:456216"/>
        <dbReference type="EC" id="2.7.4.8"/>
    </reaction>
</comment>
<dbReference type="GO" id="GO:0004385">
    <property type="term" value="F:GMP kinase activity"/>
    <property type="evidence" value="ECO:0007669"/>
    <property type="project" value="UniProtKB-EC"/>
</dbReference>
<dbReference type="PANTHER" id="PTHR23117">
    <property type="entry name" value="GUANYLATE KINASE-RELATED"/>
    <property type="match status" value="1"/>
</dbReference>
<evidence type="ECO:0000256" key="3">
    <source>
        <dbReference type="ARBA" id="ARBA00022679"/>
    </source>
</evidence>
<dbReference type="Gene3D" id="3.40.50.300">
    <property type="entry name" value="P-loop containing nucleotide triphosphate hydrolases"/>
    <property type="match status" value="1"/>
</dbReference>
<dbReference type="PROSITE" id="PS00856">
    <property type="entry name" value="GUANYLATE_KINASE_1"/>
    <property type="match status" value="1"/>
</dbReference>
<dbReference type="SUPFAM" id="SSF52540">
    <property type="entry name" value="P-loop containing nucleoside triphosphate hydrolases"/>
    <property type="match status" value="1"/>
</dbReference>
<dbReference type="Pfam" id="PF00625">
    <property type="entry name" value="Guanylate_kin"/>
    <property type="match status" value="1"/>
</dbReference>
<evidence type="ECO:0000256" key="4">
    <source>
        <dbReference type="ARBA" id="ARBA00022777"/>
    </source>
</evidence>
<dbReference type="EMBL" id="FNJU01000003">
    <property type="protein sequence ID" value="SDP50407.1"/>
    <property type="molecule type" value="Genomic_DNA"/>
</dbReference>
<dbReference type="CDD" id="cd00071">
    <property type="entry name" value="GMPK"/>
    <property type="match status" value="1"/>
</dbReference>
<name>A0A1H0T8N7_9BACI</name>
<evidence type="ECO:0000313" key="8">
    <source>
        <dbReference type="Proteomes" id="UP000199159"/>
    </source>
</evidence>
<proteinExistence type="inferred from homology"/>
<dbReference type="InterPro" id="IPR020590">
    <property type="entry name" value="Guanylate_kinase_CS"/>
</dbReference>
<dbReference type="InterPro" id="IPR027417">
    <property type="entry name" value="P-loop_NTPase"/>
</dbReference>
<keyword evidence="4 7" id="KW-0418">Kinase</keyword>
<comment type="similarity">
    <text evidence="2">Belongs to the guanylate kinase family.</text>
</comment>
<dbReference type="AlphaFoldDB" id="A0A1H0T8N7"/>
<dbReference type="GO" id="GO:0005829">
    <property type="term" value="C:cytosol"/>
    <property type="evidence" value="ECO:0007669"/>
    <property type="project" value="TreeGrafter"/>
</dbReference>
<feature type="domain" description="Guanylate kinase-like" evidence="6">
    <location>
        <begin position="8"/>
        <end position="184"/>
    </location>
</feature>
<accession>A0A1H0T8N7</accession>
<keyword evidence="3" id="KW-0808">Transferase</keyword>
<dbReference type="SMART" id="SM00072">
    <property type="entry name" value="GuKc"/>
    <property type="match status" value="1"/>
</dbReference>
<dbReference type="RefSeq" id="WP_090852224.1">
    <property type="nucleotide sequence ID" value="NZ_FNJU01000003.1"/>
</dbReference>
<dbReference type="OrthoDB" id="1033810at2"/>
<evidence type="ECO:0000313" key="7">
    <source>
        <dbReference type="EMBL" id="SDP50407.1"/>
    </source>
</evidence>
<evidence type="ECO:0000256" key="2">
    <source>
        <dbReference type="ARBA" id="ARBA00005790"/>
    </source>
</evidence>